<dbReference type="GO" id="GO:0030527">
    <property type="term" value="F:structural constituent of chromatin"/>
    <property type="evidence" value="ECO:0007669"/>
    <property type="project" value="InterPro"/>
</dbReference>
<dbReference type="GO" id="GO:0003677">
    <property type="term" value="F:DNA binding"/>
    <property type="evidence" value="ECO:0007669"/>
    <property type="project" value="UniProtKB-KW"/>
</dbReference>
<proteinExistence type="inferred from homology"/>
<dbReference type="PANTHER" id="PTHR23430">
    <property type="entry name" value="HISTONE H2A"/>
    <property type="match status" value="1"/>
</dbReference>
<comment type="subcellular location">
    <subcellularLocation>
        <location evidence="1">Nucleus</location>
    </subcellularLocation>
</comment>
<dbReference type="HOGENOM" id="CLU_062828_3_2_1"/>
<sequence>MTGKRRHRNCHRRRKRVNSRCAQARLRFPKSCMNHLLREGHYSHRLSSSTPDFLAAILEYLISSILELADNEARNDCRKRITPQDVDMAVCNHPELSRLFRNASISQQEELMIPGFQSLPGVLEASSQNQNFSQLR</sequence>
<evidence type="ECO:0000313" key="4">
    <source>
        <dbReference type="Proteomes" id="UP000007646"/>
    </source>
</evidence>
<evidence type="ECO:0000313" key="3">
    <source>
        <dbReference type="Ensembl" id="ENSLAFP00000027044.1"/>
    </source>
</evidence>
<feature type="domain" description="Core Histone H2A/H2B/H3" evidence="2">
    <location>
        <begin position="22"/>
        <end position="91"/>
    </location>
</feature>
<dbReference type="InterPro" id="IPR002119">
    <property type="entry name" value="Histone_H2A"/>
</dbReference>
<reference evidence="3" key="3">
    <citation type="submission" date="2025-09" db="UniProtKB">
        <authorList>
            <consortium name="Ensembl"/>
        </authorList>
    </citation>
    <scope>IDENTIFICATION</scope>
    <source>
        <strain evidence="3">Isolate ISIS603380</strain>
    </source>
</reference>
<keyword evidence="1" id="KW-0238">DNA-binding</keyword>
<organism evidence="3 4">
    <name type="scientific">Loxodonta africana</name>
    <name type="common">African elephant</name>
    <dbReference type="NCBI Taxonomy" id="9785"/>
    <lineage>
        <taxon>Eukaryota</taxon>
        <taxon>Metazoa</taxon>
        <taxon>Chordata</taxon>
        <taxon>Craniata</taxon>
        <taxon>Vertebrata</taxon>
        <taxon>Euteleostomi</taxon>
        <taxon>Mammalia</taxon>
        <taxon>Eutheria</taxon>
        <taxon>Afrotheria</taxon>
        <taxon>Proboscidea</taxon>
        <taxon>Elephantidae</taxon>
        <taxon>Loxodonta</taxon>
    </lineage>
</organism>
<dbReference type="GO" id="GO:0000786">
    <property type="term" value="C:nucleosome"/>
    <property type="evidence" value="ECO:0007669"/>
    <property type="project" value="UniProtKB-KW"/>
</dbReference>
<evidence type="ECO:0000256" key="1">
    <source>
        <dbReference type="RuleBase" id="RU003767"/>
    </source>
</evidence>
<keyword evidence="1" id="KW-0539">Nucleus</keyword>
<name>G3UGT6_LOXAF</name>
<dbReference type="Gene3D" id="1.10.20.10">
    <property type="entry name" value="Histone, subunit A"/>
    <property type="match status" value="1"/>
</dbReference>
<dbReference type="AlphaFoldDB" id="G3UGT6"/>
<comment type="similarity">
    <text evidence="1">Belongs to the histone H2A family.</text>
</comment>
<evidence type="ECO:0000259" key="2">
    <source>
        <dbReference type="Pfam" id="PF00125"/>
    </source>
</evidence>
<dbReference type="GO" id="GO:0005634">
    <property type="term" value="C:nucleus"/>
    <property type="evidence" value="ECO:0007669"/>
    <property type="project" value="UniProtKB-SubCell"/>
</dbReference>
<protein>
    <recommendedName>
        <fullName evidence="1">Histone H2A</fullName>
    </recommendedName>
</protein>
<reference evidence="3" key="2">
    <citation type="submission" date="2025-08" db="UniProtKB">
        <authorList>
            <consortium name="Ensembl"/>
        </authorList>
    </citation>
    <scope>IDENTIFICATION</scope>
    <source>
        <strain evidence="3">Isolate ISIS603380</strain>
    </source>
</reference>
<dbReference type="Ensembl" id="ENSLAFT00000033504.1">
    <property type="protein sequence ID" value="ENSLAFP00000027044.1"/>
    <property type="gene ID" value="ENSLAFG00000026521.1"/>
</dbReference>
<keyword evidence="4" id="KW-1185">Reference proteome</keyword>
<dbReference type="InParanoid" id="G3UGT6"/>
<dbReference type="GeneTree" id="ENSGT00940000162492"/>
<accession>G3UGT6</accession>
<dbReference type="STRING" id="9785.ENSLAFP00000027044"/>
<dbReference type="OMA" id="NEARNDC"/>
<dbReference type="Pfam" id="PF00125">
    <property type="entry name" value="Histone"/>
    <property type="match status" value="1"/>
</dbReference>
<dbReference type="PRINTS" id="PR00620">
    <property type="entry name" value="HISTONEH2A"/>
</dbReference>
<comment type="subunit">
    <text evidence="1">The nucleosome is a histone octamer containing two molecules each of H2A, H2B, H3 and H4 assembled in one H3-H4 heterotetramer and two H2A-H2B heterodimers. The octamer wraps approximately 147 bp of DNA.</text>
</comment>
<dbReference type="CDD" id="cd00074">
    <property type="entry name" value="HFD_H2A"/>
    <property type="match status" value="1"/>
</dbReference>
<keyword evidence="1" id="KW-0544">Nucleosome core</keyword>
<dbReference type="InterPro" id="IPR007125">
    <property type="entry name" value="H2A/H2B/H3"/>
</dbReference>
<dbReference type="eggNOG" id="KOG1756">
    <property type="taxonomic scope" value="Eukaryota"/>
</dbReference>
<dbReference type="InterPro" id="IPR009072">
    <property type="entry name" value="Histone-fold"/>
</dbReference>
<reference evidence="3 4" key="1">
    <citation type="submission" date="2009-06" db="EMBL/GenBank/DDBJ databases">
        <title>The Genome Sequence of Loxodonta africana (African elephant).</title>
        <authorList>
            <person name="Di Palma F."/>
            <person name="Heiman D."/>
            <person name="Young S."/>
            <person name="Johnson J."/>
            <person name="Lander E.S."/>
            <person name="Lindblad-Toh K."/>
        </authorList>
    </citation>
    <scope>NUCLEOTIDE SEQUENCE [LARGE SCALE GENOMIC DNA]</scope>
    <source>
        <strain evidence="3 4">Isolate ISIS603380</strain>
    </source>
</reference>
<dbReference type="Proteomes" id="UP000007646">
    <property type="component" value="Unassembled WGS sequence"/>
</dbReference>
<dbReference type="SUPFAM" id="SSF47113">
    <property type="entry name" value="Histone-fold"/>
    <property type="match status" value="1"/>
</dbReference>
<dbReference type="GO" id="GO:0046982">
    <property type="term" value="F:protein heterodimerization activity"/>
    <property type="evidence" value="ECO:0007669"/>
    <property type="project" value="InterPro"/>
</dbReference>
<dbReference type="SMART" id="SM00414">
    <property type="entry name" value="H2A"/>
    <property type="match status" value="1"/>
</dbReference>
<keyword evidence="1" id="KW-0158">Chromosome</keyword>